<organism evidence="2">
    <name type="scientific">uncultured Sulfurovum sp</name>
    <dbReference type="NCBI Taxonomy" id="269237"/>
    <lineage>
        <taxon>Bacteria</taxon>
        <taxon>Pseudomonadati</taxon>
        <taxon>Campylobacterota</taxon>
        <taxon>Epsilonproteobacteria</taxon>
        <taxon>Campylobacterales</taxon>
        <taxon>Sulfurovaceae</taxon>
        <taxon>Sulfurovum</taxon>
        <taxon>environmental samples</taxon>
    </lineage>
</organism>
<reference evidence="2" key="1">
    <citation type="submission" date="2020-01" db="EMBL/GenBank/DDBJ databases">
        <authorList>
            <person name="Meier V. D."/>
            <person name="Meier V D."/>
        </authorList>
    </citation>
    <scope>NUCLEOTIDE SEQUENCE</scope>
    <source>
        <strain evidence="2">HLG_WM_MAG_01</strain>
    </source>
</reference>
<feature type="domain" description="Sulfatase-modifying factor enzyme-like" evidence="1">
    <location>
        <begin position="36"/>
        <end position="274"/>
    </location>
</feature>
<protein>
    <recommendedName>
        <fullName evidence="1">Sulfatase-modifying factor enzyme-like domain-containing protein</fullName>
    </recommendedName>
</protein>
<accession>A0A6S6TI30</accession>
<dbReference type="InterPro" id="IPR016187">
    <property type="entry name" value="CTDL_fold"/>
</dbReference>
<dbReference type="Gene3D" id="3.90.1580.10">
    <property type="entry name" value="paralog of FGE (formylglycine-generating enzyme)"/>
    <property type="match status" value="1"/>
</dbReference>
<dbReference type="Pfam" id="PF03781">
    <property type="entry name" value="FGE-sulfatase"/>
    <property type="match status" value="1"/>
</dbReference>
<gene>
    <name evidence="2" type="ORF">HELGO_WM4617</name>
</gene>
<evidence type="ECO:0000259" key="1">
    <source>
        <dbReference type="Pfam" id="PF03781"/>
    </source>
</evidence>
<dbReference type="PANTHER" id="PTHR23150:SF19">
    <property type="entry name" value="FORMYLGLYCINE-GENERATING ENZYME"/>
    <property type="match status" value="1"/>
</dbReference>
<dbReference type="GO" id="GO:0120147">
    <property type="term" value="F:formylglycine-generating oxidase activity"/>
    <property type="evidence" value="ECO:0007669"/>
    <property type="project" value="TreeGrafter"/>
</dbReference>
<dbReference type="InterPro" id="IPR005532">
    <property type="entry name" value="SUMF_dom"/>
</dbReference>
<dbReference type="InterPro" id="IPR042095">
    <property type="entry name" value="SUMF_sf"/>
</dbReference>
<proteinExistence type="predicted"/>
<dbReference type="PANTHER" id="PTHR23150">
    <property type="entry name" value="SULFATASE MODIFYING FACTOR 1, 2"/>
    <property type="match status" value="1"/>
</dbReference>
<name>A0A6S6TI30_9BACT</name>
<dbReference type="AlphaFoldDB" id="A0A6S6TI30"/>
<dbReference type="EMBL" id="CACVAS010000105">
    <property type="protein sequence ID" value="CAA6817867.1"/>
    <property type="molecule type" value="Genomic_DNA"/>
</dbReference>
<sequence length="277" mass="32646">MKNNDKSYKEPQMVEIRHIRKERSFTLEMVHTEAKGRSFMMGSEDGHDNEKPVHEVSFTYDFELGKYPVTIEQYMYFVHDTDSHYPEWLEEGNKYNIETGDNDYYKKLDLLNLERQTTPIVGVNWKDAVAYCKWLSEKSGQDYRLPSEAEWEYACRAGTPTKWSFGDDEEELENYAWYNKNSKGKTQPVGTREPNPWGLYDMHGNVWEWCQDSWVDSYDNTPRDGTAYKNESTSSKVLRGGSWGDDDINSRSAYRSSWDDDYIRCNYVGFRLLRTLS</sequence>
<dbReference type="SUPFAM" id="SSF56436">
    <property type="entry name" value="C-type lectin-like"/>
    <property type="match status" value="1"/>
</dbReference>
<evidence type="ECO:0000313" key="2">
    <source>
        <dbReference type="EMBL" id="CAA6817867.1"/>
    </source>
</evidence>
<dbReference type="InterPro" id="IPR051043">
    <property type="entry name" value="Sulfatase_Mod_Factor_Kinase"/>
</dbReference>